<evidence type="ECO:0000313" key="3">
    <source>
        <dbReference type="Proteomes" id="UP000053413"/>
    </source>
</evidence>
<dbReference type="CDD" id="cd00063">
    <property type="entry name" value="FN3"/>
    <property type="match status" value="1"/>
</dbReference>
<protein>
    <recommendedName>
        <fullName evidence="1">Glycosyl hydrolase family 36 C-terminal domain-containing protein</fullName>
    </recommendedName>
</protein>
<dbReference type="Proteomes" id="UP000053413">
    <property type="component" value="Unassembled WGS sequence"/>
</dbReference>
<dbReference type="EMBL" id="LLZJ01000144">
    <property type="protein sequence ID" value="KUL62305.1"/>
    <property type="molecule type" value="Genomic_DNA"/>
</dbReference>
<name>A0A0X3WZS4_STRVO</name>
<evidence type="ECO:0000313" key="2">
    <source>
        <dbReference type="EMBL" id="KUL62305.1"/>
    </source>
</evidence>
<reference evidence="3" key="1">
    <citation type="submission" date="2015-10" db="EMBL/GenBank/DDBJ databases">
        <authorList>
            <person name="Ju K.-S."/>
            <person name="Doroghazi J.R."/>
            <person name="Metcalf W.W."/>
        </authorList>
    </citation>
    <scope>NUCLEOTIDE SEQUENCE [LARGE SCALE GENOMIC DNA]</scope>
    <source>
        <strain evidence="3">NRRL F-8817</strain>
    </source>
</reference>
<dbReference type="InterPro" id="IPR031705">
    <property type="entry name" value="Glyco_hydro_36_C"/>
</dbReference>
<accession>A0A0X3WZS4</accession>
<sequence length="91" mass="9559">MSCGRCCHGGRTVRADLADDATLPHGVVAHDGSAALYCWVWLATSPEGQSRRVRLPGLAPGARYRVRVRDALGLPSFHQTSGAGMADGGAR</sequence>
<dbReference type="InterPro" id="IPR013780">
    <property type="entry name" value="Glyco_hydro_b"/>
</dbReference>
<evidence type="ECO:0000259" key="1">
    <source>
        <dbReference type="Pfam" id="PF16874"/>
    </source>
</evidence>
<dbReference type="Pfam" id="PF16874">
    <property type="entry name" value="Glyco_hydro_36C"/>
    <property type="match status" value="1"/>
</dbReference>
<dbReference type="AlphaFoldDB" id="A0A0X3WZS4"/>
<dbReference type="Gene3D" id="2.60.40.1180">
    <property type="entry name" value="Golgi alpha-mannosidase II"/>
    <property type="match status" value="1"/>
</dbReference>
<gene>
    <name evidence="2" type="ORF">ADL28_13845</name>
</gene>
<proteinExistence type="predicted"/>
<organism evidence="2 3">
    <name type="scientific">Streptomyces violaceusniger</name>
    <dbReference type="NCBI Taxonomy" id="68280"/>
    <lineage>
        <taxon>Bacteria</taxon>
        <taxon>Bacillati</taxon>
        <taxon>Actinomycetota</taxon>
        <taxon>Actinomycetes</taxon>
        <taxon>Kitasatosporales</taxon>
        <taxon>Streptomycetaceae</taxon>
        <taxon>Streptomyces</taxon>
        <taxon>Streptomyces violaceusniger group</taxon>
    </lineage>
</organism>
<feature type="domain" description="Glycosyl hydrolase family 36 C-terminal" evidence="1">
    <location>
        <begin position="27"/>
        <end position="78"/>
    </location>
</feature>
<dbReference type="InterPro" id="IPR003961">
    <property type="entry name" value="FN3_dom"/>
</dbReference>
<comment type="caution">
    <text evidence="2">The sequence shown here is derived from an EMBL/GenBank/DDBJ whole genome shotgun (WGS) entry which is preliminary data.</text>
</comment>
<dbReference type="RefSeq" id="WP_059144043.1">
    <property type="nucleotide sequence ID" value="NZ_LLZJ01000144.1"/>
</dbReference>